<dbReference type="AlphaFoldDB" id="A0A6C0HB56"/>
<accession>A0A6C0HB56</accession>
<protein>
    <submittedName>
        <fullName evidence="2">Uncharacterized protein</fullName>
    </submittedName>
</protein>
<evidence type="ECO:0000256" key="1">
    <source>
        <dbReference type="SAM" id="Phobius"/>
    </source>
</evidence>
<dbReference type="EMBL" id="MN739920">
    <property type="protein sequence ID" value="QHT77684.1"/>
    <property type="molecule type" value="Genomic_DNA"/>
</dbReference>
<keyword evidence="1" id="KW-1133">Transmembrane helix</keyword>
<reference evidence="2" key="1">
    <citation type="journal article" date="2020" name="Nature">
        <title>Giant virus diversity and host interactions through global metagenomics.</title>
        <authorList>
            <person name="Schulz F."/>
            <person name="Roux S."/>
            <person name="Paez-Espino D."/>
            <person name="Jungbluth S."/>
            <person name="Walsh D.A."/>
            <person name="Denef V.J."/>
            <person name="McMahon K.D."/>
            <person name="Konstantinidis K.T."/>
            <person name="Eloe-Fadrosh E.A."/>
            <person name="Kyrpides N.C."/>
            <person name="Woyke T."/>
        </authorList>
    </citation>
    <scope>NUCLEOTIDE SEQUENCE</scope>
    <source>
        <strain evidence="2">GVMAG-M-3300023179-90</strain>
    </source>
</reference>
<keyword evidence="1" id="KW-0472">Membrane</keyword>
<feature type="transmembrane region" description="Helical" evidence="1">
    <location>
        <begin position="92"/>
        <end position="116"/>
    </location>
</feature>
<organism evidence="2">
    <name type="scientific">viral metagenome</name>
    <dbReference type="NCBI Taxonomy" id="1070528"/>
    <lineage>
        <taxon>unclassified sequences</taxon>
        <taxon>metagenomes</taxon>
        <taxon>organismal metagenomes</taxon>
    </lineage>
</organism>
<name>A0A6C0HB56_9ZZZZ</name>
<sequence>MNPIKNIDNNNDDYGHFCELDVNNNIPPIKHQNYSLVMKKICQTNSEYYLNHYEEQHKQMYGENDYYHYNNYINANKPNYKREFTNIMLDKYVGNINTFVTLLTVTTSGLLLYMLFI</sequence>
<evidence type="ECO:0000313" key="2">
    <source>
        <dbReference type="EMBL" id="QHT77684.1"/>
    </source>
</evidence>
<keyword evidence="1" id="KW-0812">Transmembrane</keyword>
<proteinExistence type="predicted"/>